<keyword evidence="2" id="KW-1185">Reference proteome</keyword>
<accession>E0TFF5</accession>
<dbReference type="PANTHER" id="PTHR10151:SF120">
    <property type="entry name" value="BIS(5'-ADENOSYL)-TRIPHOSPHATASE"/>
    <property type="match status" value="1"/>
</dbReference>
<dbReference type="EMBL" id="CP002156">
    <property type="protein sequence ID" value="ADM09556.1"/>
    <property type="molecule type" value="Genomic_DNA"/>
</dbReference>
<evidence type="ECO:0000313" key="2">
    <source>
        <dbReference type="Proteomes" id="UP000001302"/>
    </source>
</evidence>
<evidence type="ECO:0008006" key="3">
    <source>
        <dbReference type="Google" id="ProtNLM"/>
    </source>
</evidence>
<sequence>MVKTLFIGMDGATFTVLDQLTNDPYGEGVTMPFMRKVMNEGFHAKLRSTPHPLTPPAWTSLVTGRSPGHHGVYDFVRFEDRGNEMFFTLYDSRDIRKETIWSIASRQDRSVVSLNFPMMAPVNPVNGSLVPGFVSWKHLKMNVTPPELYDRLKGIDGFNAKELAWDFEREAQIGEQMSQDELERWVTEHMPREEQWFRIAEALLKEDQPDICAVMFDGTDKLQHQVWHVLDPQRIEAGLSDEDKRLREMVLNYFRTLDSYVERLVGLAGDDVQVFFASDHGFTGSEYVFRVNRLLGELGYLKWRKHEGSDADKRREDANFADLDWEHTKAFCPTPSSNGIVIRLAENEGDPGVPIEEYYEFRQKLIDDLMAFEHPEGGRPFIRDILLREEVFPGIARREAPDLTLILDDYGFVSVKDRAPTIIKRPVMIGTHHPDGIFLAYGNGVANTSVDLMNIMDVAAILVYSLGLDIPEDFEAKVPDELFTEDYFRSNPVKIGDPTMAVQFNRQGTEGMSDHDKEKIFDQLRALGYLED</sequence>
<dbReference type="InterPro" id="IPR017850">
    <property type="entry name" value="Alkaline_phosphatase_core_sf"/>
</dbReference>
<dbReference type="Gene3D" id="3.40.720.10">
    <property type="entry name" value="Alkaline Phosphatase, subunit A"/>
    <property type="match status" value="1"/>
</dbReference>
<dbReference type="HOGENOM" id="CLU_024306_0_0_5"/>
<reference evidence="2" key="1">
    <citation type="submission" date="2010-08" db="EMBL/GenBank/DDBJ databases">
        <title>Genome sequence of Parvularcula bermudensis HTCC2503.</title>
        <authorList>
            <person name="Kang D.-M."/>
            <person name="Oh H.-M."/>
            <person name="Cho J.-C."/>
        </authorList>
    </citation>
    <scope>NUCLEOTIDE SEQUENCE [LARGE SCALE GENOMIC DNA]</scope>
    <source>
        <strain evidence="2">ATCC BAA-594 / HTCC2503 / KCTC 12087</strain>
    </source>
</reference>
<dbReference type="KEGG" id="pbr:PB2503_07494"/>
<organism evidence="1 2">
    <name type="scientific">Parvularcula bermudensis (strain ATCC BAA-594 / HTCC2503 / KCTC 12087)</name>
    <dbReference type="NCBI Taxonomy" id="314260"/>
    <lineage>
        <taxon>Bacteria</taxon>
        <taxon>Pseudomonadati</taxon>
        <taxon>Pseudomonadota</taxon>
        <taxon>Alphaproteobacteria</taxon>
        <taxon>Parvularculales</taxon>
        <taxon>Parvularculaceae</taxon>
        <taxon>Parvularcula</taxon>
    </lineage>
</organism>
<name>E0TFF5_PARBH</name>
<dbReference type="RefSeq" id="WP_013300530.1">
    <property type="nucleotide sequence ID" value="NC_014414.1"/>
</dbReference>
<gene>
    <name evidence="1" type="ordered locus">PB2503_07494</name>
</gene>
<dbReference type="AlphaFoldDB" id="E0TFF5"/>
<dbReference type="InterPro" id="IPR002591">
    <property type="entry name" value="Phosphodiest/P_Trfase"/>
</dbReference>
<evidence type="ECO:0000313" key="1">
    <source>
        <dbReference type="EMBL" id="ADM09556.1"/>
    </source>
</evidence>
<dbReference type="eggNOG" id="COG3379">
    <property type="taxonomic scope" value="Bacteria"/>
</dbReference>
<proteinExistence type="predicted"/>
<protein>
    <recommendedName>
        <fullName evidence="3">Nucleotide pyrophosphatase</fullName>
    </recommendedName>
</protein>
<dbReference type="OrthoDB" id="3590172at2"/>
<dbReference type="SUPFAM" id="SSF53649">
    <property type="entry name" value="Alkaline phosphatase-like"/>
    <property type="match status" value="1"/>
</dbReference>
<reference evidence="1 2" key="2">
    <citation type="journal article" date="2011" name="J. Bacteriol.">
        <title>Complete genome sequence of strain HTCC2503T of Parvularcula bermudensis, the type species of the order "Parvularculales" in the class Alphaproteobacteria.</title>
        <authorList>
            <person name="Oh H.M."/>
            <person name="Kang I."/>
            <person name="Vergin K.L."/>
            <person name="Kang D."/>
            <person name="Rhee K.H."/>
            <person name="Giovannoni S.J."/>
            <person name="Cho J.C."/>
        </authorList>
    </citation>
    <scope>NUCLEOTIDE SEQUENCE [LARGE SCALE GENOMIC DNA]</scope>
    <source>
        <strain evidence="2">ATCC BAA-594 / HTCC2503 / KCTC 12087</strain>
    </source>
</reference>
<dbReference type="GO" id="GO:0016787">
    <property type="term" value="F:hydrolase activity"/>
    <property type="evidence" value="ECO:0007669"/>
    <property type="project" value="UniProtKB-ARBA"/>
</dbReference>
<dbReference type="STRING" id="314260.PB2503_07494"/>
<dbReference type="Proteomes" id="UP000001302">
    <property type="component" value="Chromosome"/>
</dbReference>
<dbReference type="Pfam" id="PF01663">
    <property type="entry name" value="Phosphodiest"/>
    <property type="match status" value="1"/>
</dbReference>
<dbReference type="PANTHER" id="PTHR10151">
    <property type="entry name" value="ECTONUCLEOTIDE PYROPHOSPHATASE/PHOSPHODIESTERASE"/>
    <property type="match status" value="1"/>
</dbReference>